<sequence>MLTHHSLSYGSLRAMLFTKSTGSLQG</sequence>
<dbReference type="AlphaFoldDB" id="A0A7R9MS15"/>
<dbReference type="EMBL" id="CAJPVJ010041485">
    <property type="protein sequence ID" value="CAG2181981.1"/>
    <property type="molecule type" value="Genomic_DNA"/>
</dbReference>
<dbReference type="Proteomes" id="UP000728032">
    <property type="component" value="Unassembled WGS sequence"/>
</dbReference>
<gene>
    <name evidence="1" type="ORF">ONB1V03_LOCUS21402</name>
</gene>
<name>A0A7R9MS15_9ACAR</name>
<dbReference type="EMBL" id="OC956310">
    <property type="protein sequence ID" value="CAD7664844.1"/>
    <property type="molecule type" value="Genomic_DNA"/>
</dbReference>
<keyword evidence="2" id="KW-1185">Reference proteome</keyword>
<evidence type="ECO:0000313" key="1">
    <source>
        <dbReference type="EMBL" id="CAD7664844.1"/>
    </source>
</evidence>
<reference evidence="1" key="1">
    <citation type="submission" date="2020-11" db="EMBL/GenBank/DDBJ databases">
        <authorList>
            <person name="Tran Van P."/>
        </authorList>
    </citation>
    <scope>NUCLEOTIDE SEQUENCE</scope>
</reference>
<evidence type="ECO:0000313" key="2">
    <source>
        <dbReference type="Proteomes" id="UP000728032"/>
    </source>
</evidence>
<accession>A0A7R9MS15</accession>
<proteinExistence type="predicted"/>
<organism evidence="1">
    <name type="scientific">Oppiella nova</name>
    <dbReference type="NCBI Taxonomy" id="334625"/>
    <lineage>
        <taxon>Eukaryota</taxon>
        <taxon>Metazoa</taxon>
        <taxon>Ecdysozoa</taxon>
        <taxon>Arthropoda</taxon>
        <taxon>Chelicerata</taxon>
        <taxon>Arachnida</taxon>
        <taxon>Acari</taxon>
        <taxon>Acariformes</taxon>
        <taxon>Sarcoptiformes</taxon>
        <taxon>Oribatida</taxon>
        <taxon>Brachypylina</taxon>
        <taxon>Oppioidea</taxon>
        <taxon>Oppiidae</taxon>
        <taxon>Oppiella</taxon>
    </lineage>
</organism>
<protein>
    <submittedName>
        <fullName evidence="1">Uncharacterized protein</fullName>
    </submittedName>
</protein>